<comment type="caution">
    <text evidence="1">The sequence shown here is derived from an EMBL/GenBank/DDBJ whole genome shotgun (WGS) entry which is preliminary data.</text>
</comment>
<evidence type="ECO:0000313" key="2">
    <source>
        <dbReference type="Proteomes" id="UP001444661"/>
    </source>
</evidence>
<name>A0ABR1TZD4_9PEZI</name>
<proteinExistence type="predicted"/>
<evidence type="ECO:0000313" key="1">
    <source>
        <dbReference type="EMBL" id="KAK8051847.1"/>
    </source>
</evidence>
<dbReference type="EMBL" id="JAQQWK010000002">
    <property type="protein sequence ID" value="KAK8051847.1"/>
    <property type="molecule type" value="Genomic_DNA"/>
</dbReference>
<gene>
    <name evidence="1" type="ORF">PG993_003232</name>
</gene>
<dbReference type="Proteomes" id="UP001444661">
    <property type="component" value="Unassembled WGS sequence"/>
</dbReference>
<accession>A0ABR1TZD4</accession>
<keyword evidence="2" id="KW-1185">Reference proteome</keyword>
<organism evidence="1 2">
    <name type="scientific">Apiospora rasikravindrae</name>
    <dbReference type="NCBI Taxonomy" id="990691"/>
    <lineage>
        <taxon>Eukaryota</taxon>
        <taxon>Fungi</taxon>
        <taxon>Dikarya</taxon>
        <taxon>Ascomycota</taxon>
        <taxon>Pezizomycotina</taxon>
        <taxon>Sordariomycetes</taxon>
        <taxon>Xylariomycetidae</taxon>
        <taxon>Amphisphaeriales</taxon>
        <taxon>Apiosporaceae</taxon>
        <taxon>Apiospora</taxon>
    </lineage>
</organism>
<protein>
    <submittedName>
        <fullName evidence="1">Uncharacterized protein</fullName>
    </submittedName>
</protein>
<sequence>MIDDAFEAWMQYKSGLKFCQCHAPKNEFRIFVNAEWEYTMKRAFIDSPPNDRDLCTGLAI</sequence>
<reference evidence="1 2" key="1">
    <citation type="submission" date="2023-01" db="EMBL/GenBank/DDBJ databases">
        <title>Analysis of 21 Apiospora genomes using comparative genomics revels a genus with tremendous synthesis potential of carbohydrate active enzymes and secondary metabolites.</title>
        <authorList>
            <person name="Sorensen T."/>
        </authorList>
    </citation>
    <scope>NUCLEOTIDE SEQUENCE [LARGE SCALE GENOMIC DNA]</scope>
    <source>
        <strain evidence="1 2">CBS 33761</strain>
    </source>
</reference>